<evidence type="ECO:0000313" key="3">
    <source>
        <dbReference type="Proteomes" id="UP000509414"/>
    </source>
</evidence>
<proteinExistence type="predicted"/>
<dbReference type="Proteomes" id="UP000509414">
    <property type="component" value="Chromosome"/>
</dbReference>
<name>A0A7H9CKT1_9BACT</name>
<protein>
    <submittedName>
        <fullName evidence="2">Uncharacterized protein</fullName>
    </submittedName>
</protein>
<keyword evidence="3" id="KW-1185">Reference proteome</keyword>
<keyword evidence="1" id="KW-0812">Transmembrane</keyword>
<dbReference type="EMBL" id="CP049075">
    <property type="protein sequence ID" value="QLI05419.1"/>
    <property type="molecule type" value="Genomic_DNA"/>
</dbReference>
<gene>
    <name evidence="2" type="ORF">CINF_0912</name>
</gene>
<accession>A0A7H9CKT1</accession>
<keyword evidence="1" id="KW-0472">Membrane</keyword>
<sequence>MIYIITWAFALILLIPTYGTSLIIATIISFFVYKATPRPVNFYGASLEYHIKDFASDTSLHTIINYDFYGIPVEYQIKELYLNFCKQKYGQTFYIWQYNGNLLIQTIKYVYEKLSNNEYMDYAKQEQILEKTFKVVYTYQKTFGLNSGSNIDFKFLNTIITHAIL</sequence>
<feature type="transmembrane region" description="Helical" evidence="1">
    <location>
        <begin position="6"/>
        <end position="33"/>
    </location>
</feature>
<dbReference type="KEGG" id="cinf:CINF_0912"/>
<keyword evidence="1" id="KW-1133">Transmembrane helix</keyword>
<reference evidence="2 3" key="1">
    <citation type="submission" date="2020-02" db="EMBL/GenBank/DDBJ databases">
        <title>Complete genome sequence of the novel Campylobacter species Candidatus Campylobacter infans.</title>
        <authorList>
            <person name="Duim B."/>
            <person name="Zomer A."/>
            <person name="van der Graaf L."/>
            <person name="Wagenaar J."/>
        </authorList>
    </citation>
    <scope>NUCLEOTIDE SEQUENCE [LARGE SCALE GENOMIC DNA]</scope>
    <source>
        <strain evidence="2 3">19S00001</strain>
    </source>
</reference>
<dbReference type="RefSeq" id="WP_178696192.1">
    <property type="nucleotide sequence ID" value="NZ_CP049075.1"/>
</dbReference>
<dbReference type="AlphaFoldDB" id="A0A7H9CKT1"/>
<organism evidence="2 3">
    <name type="scientific">Candidatus Campylobacter infans</name>
    <dbReference type="NCBI Taxonomy" id="2561898"/>
    <lineage>
        <taxon>Bacteria</taxon>
        <taxon>Pseudomonadati</taxon>
        <taxon>Campylobacterota</taxon>
        <taxon>Epsilonproteobacteria</taxon>
        <taxon>Campylobacterales</taxon>
        <taxon>Campylobacteraceae</taxon>
        <taxon>Campylobacter</taxon>
    </lineage>
</organism>
<evidence type="ECO:0000256" key="1">
    <source>
        <dbReference type="SAM" id="Phobius"/>
    </source>
</evidence>
<evidence type="ECO:0000313" key="2">
    <source>
        <dbReference type="EMBL" id="QLI05419.1"/>
    </source>
</evidence>